<dbReference type="Gene3D" id="1.10.8.60">
    <property type="match status" value="1"/>
</dbReference>
<feature type="binding site" evidence="5">
    <location>
        <begin position="67"/>
        <end position="71"/>
    </location>
    <ligand>
        <name>ATP</name>
        <dbReference type="ChEBI" id="CHEBI:30616"/>
    </ligand>
</feature>
<dbReference type="GO" id="GO:0006260">
    <property type="term" value="P:DNA replication"/>
    <property type="evidence" value="ECO:0007669"/>
    <property type="project" value="UniProtKB-UniRule"/>
</dbReference>
<dbReference type="InterPro" id="IPR015163">
    <property type="entry name" value="Cdc6_C"/>
</dbReference>
<dbReference type="GO" id="GO:0005524">
    <property type="term" value="F:ATP binding"/>
    <property type="evidence" value="ECO:0007669"/>
    <property type="project" value="UniProtKB-UniRule"/>
</dbReference>
<keyword evidence="7" id="KW-0132">Cell division</keyword>
<dbReference type="KEGG" id="nvn:NVIE_009210"/>
<comment type="similarity">
    <text evidence="1 5">Belongs to the CDC6/cdc18 family.</text>
</comment>
<organism evidence="7 8">
    <name type="scientific">Nitrososphaera viennensis EN76</name>
    <dbReference type="NCBI Taxonomy" id="926571"/>
    <lineage>
        <taxon>Archaea</taxon>
        <taxon>Nitrososphaerota</taxon>
        <taxon>Nitrososphaeria</taxon>
        <taxon>Nitrososphaerales</taxon>
        <taxon>Nitrososphaeraceae</taxon>
        <taxon>Nitrososphaera</taxon>
    </lineage>
</organism>
<gene>
    <name evidence="7" type="primary">cdc6-2</name>
    <name evidence="7" type="ORF">NVIE_009210</name>
</gene>
<evidence type="ECO:0000256" key="1">
    <source>
        <dbReference type="ARBA" id="ARBA00006184"/>
    </source>
</evidence>
<reference evidence="7 8" key="1">
    <citation type="journal article" date="2014" name="Int. J. Syst. Evol. Microbiol.">
        <title>Nitrososphaera viennensis gen. nov., sp. nov., an aerobic and mesophilic, ammonia-oxidizing archaeon from soil and a member of the archaeal phylum Thaumarchaeota.</title>
        <authorList>
            <person name="Stieglmeier M."/>
            <person name="Klingl A."/>
            <person name="Alves R.J."/>
            <person name="Rittmann S.K."/>
            <person name="Melcher M."/>
            <person name="Leisch N."/>
            <person name="Schleper C."/>
        </authorList>
    </citation>
    <scope>NUCLEOTIDE SEQUENCE [LARGE SCALE GENOMIC DNA]</scope>
    <source>
        <strain evidence="7">EN76</strain>
    </source>
</reference>
<keyword evidence="4 5" id="KW-0067">ATP-binding</keyword>
<dbReference type="STRING" id="926571.NVIE_009210"/>
<evidence type="ECO:0000313" key="7">
    <source>
        <dbReference type="EMBL" id="AIC15146.1"/>
    </source>
</evidence>
<evidence type="ECO:0000256" key="4">
    <source>
        <dbReference type="ARBA" id="ARBA00022840"/>
    </source>
</evidence>
<proteinExistence type="inferred from homology"/>
<keyword evidence="2 5" id="KW-0235">DNA replication</keyword>
<feature type="binding site" evidence="5">
    <location>
        <position position="226"/>
    </location>
    <ligand>
        <name>ATP</name>
        <dbReference type="ChEBI" id="CHEBI:30616"/>
    </ligand>
</feature>
<comment type="function">
    <text evidence="5">Involved in regulation of DNA replication.</text>
</comment>
<dbReference type="OrthoDB" id="195574at2157"/>
<dbReference type="InterPro" id="IPR027417">
    <property type="entry name" value="P-loop_NTPase"/>
</dbReference>
<dbReference type="GeneID" id="74946190"/>
<dbReference type="NCBIfam" id="TIGR02928">
    <property type="entry name" value="orc1/cdc6 family replication initiation protein"/>
    <property type="match status" value="1"/>
</dbReference>
<evidence type="ECO:0000313" key="8">
    <source>
        <dbReference type="Proteomes" id="UP000027093"/>
    </source>
</evidence>
<dbReference type="HAMAP" id="MF_01407">
    <property type="entry name" value="ORC1_type_DNA_replic_protein"/>
    <property type="match status" value="1"/>
</dbReference>
<dbReference type="HOGENOM" id="CLU_025112_3_2_2"/>
<dbReference type="SMART" id="SM01074">
    <property type="entry name" value="Cdc6_C"/>
    <property type="match status" value="1"/>
</dbReference>
<sequence>MAKNIVQDILQKHTIFKDESVLDVEYTPDSLMHREKEIGSLALFFRSLIETPGKASPVALIYSRSGTGKTSITKTFGGIAADMLKSKGIDLKYVHINCKFVTNMHALMQQIVRSTTGADVKGLSPDLMFREMYRQLEANDKYLLLTLDEVDWFIKRTGEDLIEQLTRYREELSKPKRLAIIFVVRDCNIGSMAELERGKLHRTFGARTLKMEPYTKEQLVDIISQRVQMAFKTDGSVPDDIIDFIADMTCSVGDAYYAIQILWKAGKCADNFGMNRIIPEHVRMAKSMTDPKVRSEDLLSLPRDEKVVLQAVANLLRIESNIYVSLTEIIDEYHVLCETYKCDPVDSQTVREYLLDLSRIGFLDTKHAKSKQQLGASIHDVPIVILLEVLEPMVAKEHSD</sequence>
<feature type="binding site" evidence="5">
    <location>
        <position position="214"/>
    </location>
    <ligand>
        <name>ATP</name>
        <dbReference type="ChEBI" id="CHEBI:30616"/>
    </ligand>
</feature>
<dbReference type="Gene3D" id="3.40.50.300">
    <property type="entry name" value="P-loop containing nucleotide triphosphate hydrolases"/>
    <property type="match status" value="1"/>
</dbReference>
<evidence type="ECO:0000256" key="2">
    <source>
        <dbReference type="ARBA" id="ARBA00022705"/>
    </source>
</evidence>
<dbReference type="InterPro" id="IPR050311">
    <property type="entry name" value="ORC1/CDC6"/>
</dbReference>
<keyword evidence="3 5" id="KW-0547">Nucleotide-binding</keyword>
<dbReference type="Pfam" id="PF09079">
    <property type="entry name" value="WHD_Cdc6"/>
    <property type="match status" value="1"/>
</dbReference>
<dbReference type="PANTHER" id="PTHR10763:SF31">
    <property type="entry name" value="ORC1-TYPE DNA REPLICATION PROTEIN 2"/>
    <property type="match status" value="1"/>
</dbReference>
<evidence type="ECO:0000256" key="3">
    <source>
        <dbReference type="ARBA" id="ARBA00022741"/>
    </source>
</evidence>
<dbReference type="Gene3D" id="1.10.10.10">
    <property type="entry name" value="Winged helix-like DNA-binding domain superfamily/Winged helix DNA-binding domain"/>
    <property type="match status" value="1"/>
</dbReference>
<dbReference type="Pfam" id="PF22703">
    <property type="entry name" value="Cdc6_lid"/>
    <property type="match status" value="1"/>
</dbReference>
<dbReference type="Proteomes" id="UP000027093">
    <property type="component" value="Chromosome"/>
</dbReference>
<name>A0A060HNK5_9ARCH</name>
<dbReference type="GO" id="GO:0016887">
    <property type="term" value="F:ATP hydrolysis activity"/>
    <property type="evidence" value="ECO:0007669"/>
    <property type="project" value="InterPro"/>
</dbReference>
<evidence type="ECO:0000256" key="5">
    <source>
        <dbReference type="HAMAP-Rule" id="MF_01407"/>
    </source>
</evidence>
<dbReference type="InterPro" id="IPR049945">
    <property type="entry name" value="AAA_22"/>
</dbReference>
<dbReference type="InterPro" id="IPR036390">
    <property type="entry name" value="WH_DNA-bd_sf"/>
</dbReference>
<dbReference type="SUPFAM" id="SSF46785">
    <property type="entry name" value="Winged helix' DNA-binding domain"/>
    <property type="match status" value="1"/>
</dbReference>
<dbReference type="PANTHER" id="PTHR10763">
    <property type="entry name" value="CELL DIVISION CONTROL PROTEIN 6-RELATED"/>
    <property type="match status" value="1"/>
</dbReference>
<dbReference type="AlphaFoldDB" id="A0A060HNK5"/>
<evidence type="ECO:0000259" key="6">
    <source>
        <dbReference type="SMART" id="SM01074"/>
    </source>
</evidence>
<dbReference type="EMBL" id="CP007536">
    <property type="protein sequence ID" value="AIC15146.1"/>
    <property type="molecule type" value="Genomic_DNA"/>
</dbReference>
<dbReference type="Pfam" id="PF13401">
    <property type="entry name" value="AAA_22"/>
    <property type="match status" value="1"/>
</dbReference>
<keyword evidence="8" id="KW-1185">Reference proteome</keyword>
<dbReference type="RefSeq" id="WP_075054221.1">
    <property type="nucleotide sequence ID" value="NZ_CP007536.1"/>
</dbReference>
<keyword evidence="7" id="KW-0131">Cell cycle</keyword>
<dbReference type="InterPro" id="IPR036388">
    <property type="entry name" value="WH-like_DNA-bd_sf"/>
</dbReference>
<dbReference type="GO" id="GO:0051301">
    <property type="term" value="P:cell division"/>
    <property type="evidence" value="ECO:0007669"/>
    <property type="project" value="UniProtKB-KW"/>
</dbReference>
<accession>A0A060HNK5</accession>
<feature type="domain" description="Cdc6 C-terminal" evidence="6">
    <location>
        <begin position="309"/>
        <end position="390"/>
    </location>
</feature>
<protein>
    <recommendedName>
        <fullName evidence="5">ORC1-type DNA replication protein</fullName>
    </recommendedName>
</protein>
<dbReference type="SUPFAM" id="SSF52540">
    <property type="entry name" value="P-loop containing nucleoside triphosphate hydrolases"/>
    <property type="match status" value="1"/>
</dbReference>
<dbReference type="InterPro" id="IPR055237">
    <property type="entry name" value="Cdc6_lid"/>
</dbReference>
<dbReference type="InterPro" id="IPR014277">
    <property type="entry name" value="Orc1/Cdc6_arc"/>
</dbReference>